<gene>
    <name evidence="1" type="ordered locus">Dtox_3125</name>
</gene>
<dbReference type="KEGG" id="dae:Dtox_3125"/>
<evidence type="ECO:0000313" key="2">
    <source>
        <dbReference type="Proteomes" id="UP000002217"/>
    </source>
</evidence>
<dbReference type="AlphaFoldDB" id="C8W4J0"/>
<proteinExistence type="predicted"/>
<dbReference type="Proteomes" id="UP000002217">
    <property type="component" value="Chromosome"/>
</dbReference>
<dbReference type="HOGENOM" id="CLU_1319212_0_0_9"/>
<evidence type="ECO:0000313" key="1">
    <source>
        <dbReference type="EMBL" id="ACV63876.1"/>
    </source>
</evidence>
<sequence>MFSHKVLYLDQVIAAPALAYSVTVLIRSRPVAVAENTNNKRVSCVIGIDNSVVILWLVLPSEIVPVRAGANVTTAPGTGLKVLLGVVELYNCAVMVIVVPVRLSNIVLLKYAVIDVMVPDRGAEKAKLINGPVTPPVRSIVSPEIVMPVAELTNPTILAVPTSPSAMVVITMGPPDANGIIAPVPAVPVGVFIIGNCKIGSFNYLIEQ</sequence>
<protein>
    <submittedName>
        <fullName evidence="1">Uncharacterized protein</fullName>
    </submittedName>
</protein>
<dbReference type="STRING" id="485916.Dtox_3125"/>
<accession>C8W4J0</accession>
<keyword evidence="2" id="KW-1185">Reference proteome</keyword>
<dbReference type="EMBL" id="CP001720">
    <property type="protein sequence ID" value="ACV63876.1"/>
    <property type="molecule type" value="Genomic_DNA"/>
</dbReference>
<name>C8W4J0_DESAS</name>
<reference evidence="1 2" key="1">
    <citation type="journal article" date="2009" name="Stand. Genomic Sci.">
        <title>Complete genome sequence of Desulfotomaculum acetoxidans type strain (5575).</title>
        <authorList>
            <person name="Spring S."/>
            <person name="Lapidus A."/>
            <person name="Schroder M."/>
            <person name="Gleim D."/>
            <person name="Sims D."/>
            <person name="Meincke L."/>
            <person name="Glavina Del Rio T."/>
            <person name="Tice H."/>
            <person name="Copeland A."/>
            <person name="Cheng J.F."/>
            <person name="Lucas S."/>
            <person name="Chen F."/>
            <person name="Nolan M."/>
            <person name="Bruce D."/>
            <person name="Goodwin L."/>
            <person name="Pitluck S."/>
            <person name="Ivanova N."/>
            <person name="Mavromatis K."/>
            <person name="Mikhailova N."/>
            <person name="Pati A."/>
            <person name="Chen A."/>
            <person name="Palaniappan K."/>
            <person name="Land M."/>
            <person name="Hauser L."/>
            <person name="Chang Y.J."/>
            <person name="Jeffries C.D."/>
            <person name="Chain P."/>
            <person name="Saunders E."/>
            <person name="Brettin T."/>
            <person name="Detter J.C."/>
            <person name="Goker M."/>
            <person name="Bristow J."/>
            <person name="Eisen J.A."/>
            <person name="Markowitz V."/>
            <person name="Hugenholtz P."/>
            <person name="Kyrpides N.C."/>
            <person name="Klenk H.P."/>
            <person name="Han C."/>
        </authorList>
    </citation>
    <scope>NUCLEOTIDE SEQUENCE [LARGE SCALE GENOMIC DNA]</scope>
    <source>
        <strain evidence="2">ATCC 49208 / DSM 771 / VKM B-1644</strain>
    </source>
</reference>
<organism evidence="1 2">
    <name type="scientific">Desulfofarcimen acetoxidans (strain ATCC 49208 / DSM 771 / KCTC 5769 / VKM B-1644 / 5575)</name>
    <name type="common">Desulfotomaculum acetoxidans</name>
    <dbReference type="NCBI Taxonomy" id="485916"/>
    <lineage>
        <taxon>Bacteria</taxon>
        <taxon>Bacillati</taxon>
        <taxon>Bacillota</taxon>
        <taxon>Clostridia</taxon>
        <taxon>Eubacteriales</taxon>
        <taxon>Peptococcaceae</taxon>
        <taxon>Desulfofarcimen</taxon>
    </lineage>
</organism>